<accession>A0A327W1H6</accession>
<sequence length="161" mass="18091">MKNVLIPTDFSIRSLGYVHSVVSQYPEEMINIIFMHALRMPDSIFDLVTFTRNSRHIDLITADFKDGCEIIRNKYASSVRQLKVEFFHGDTGVAFKNFCIANNIDVILQPADLEYNAPGKRSYNPAKLIAKSKFPKLNAVLPGSRKIVVKATISSLLLASE</sequence>
<protein>
    <recommendedName>
        <fullName evidence="3">Universal stress protein family protein</fullName>
    </recommendedName>
</protein>
<proteinExistence type="predicted"/>
<reference evidence="1 2" key="1">
    <citation type="submission" date="2018-06" db="EMBL/GenBank/DDBJ databases">
        <title>Genomic Encyclopedia of Archaeal and Bacterial Type Strains, Phase II (KMG-II): from individual species to whole genera.</title>
        <authorList>
            <person name="Goeker M."/>
        </authorList>
    </citation>
    <scope>NUCLEOTIDE SEQUENCE [LARGE SCALE GENOMIC DNA]</scope>
    <source>
        <strain evidence="1 2">DSM 29821</strain>
    </source>
</reference>
<evidence type="ECO:0000313" key="2">
    <source>
        <dbReference type="Proteomes" id="UP000249819"/>
    </source>
</evidence>
<keyword evidence="2" id="KW-1185">Reference proteome</keyword>
<dbReference type="EMBL" id="QLMA01000003">
    <property type="protein sequence ID" value="RAJ83171.1"/>
    <property type="molecule type" value="Genomic_DNA"/>
</dbReference>
<dbReference type="OrthoDB" id="893860at2"/>
<gene>
    <name evidence="1" type="ORF">CLV59_103131</name>
</gene>
<organism evidence="1 2">
    <name type="scientific">Chitinophaga dinghuensis</name>
    <dbReference type="NCBI Taxonomy" id="1539050"/>
    <lineage>
        <taxon>Bacteria</taxon>
        <taxon>Pseudomonadati</taxon>
        <taxon>Bacteroidota</taxon>
        <taxon>Chitinophagia</taxon>
        <taxon>Chitinophagales</taxon>
        <taxon>Chitinophagaceae</taxon>
        <taxon>Chitinophaga</taxon>
    </lineage>
</organism>
<dbReference type="Proteomes" id="UP000249819">
    <property type="component" value="Unassembled WGS sequence"/>
</dbReference>
<dbReference type="AlphaFoldDB" id="A0A327W1H6"/>
<comment type="caution">
    <text evidence="1">The sequence shown here is derived from an EMBL/GenBank/DDBJ whole genome shotgun (WGS) entry which is preliminary data.</text>
</comment>
<name>A0A327W1H6_9BACT</name>
<evidence type="ECO:0000313" key="1">
    <source>
        <dbReference type="EMBL" id="RAJ83171.1"/>
    </source>
</evidence>
<dbReference type="RefSeq" id="WP_111591833.1">
    <property type="nucleotide sequence ID" value="NZ_QLMA01000003.1"/>
</dbReference>
<evidence type="ECO:0008006" key="3">
    <source>
        <dbReference type="Google" id="ProtNLM"/>
    </source>
</evidence>